<keyword evidence="3" id="KW-1185">Reference proteome</keyword>
<evidence type="ECO:0000313" key="2">
    <source>
        <dbReference type="EMBL" id="CAP44543.1"/>
    </source>
</evidence>
<feature type="domain" description="AB hydrolase-1" evidence="1">
    <location>
        <begin position="20"/>
        <end position="246"/>
    </location>
</feature>
<dbReference type="GO" id="GO:0047372">
    <property type="term" value="F:monoacylglycerol lipase activity"/>
    <property type="evidence" value="ECO:0007669"/>
    <property type="project" value="TreeGrafter"/>
</dbReference>
<dbReference type="eggNOG" id="COG2267">
    <property type="taxonomic scope" value="Bacteria"/>
</dbReference>
<dbReference type="GO" id="GO:0016020">
    <property type="term" value="C:membrane"/>
    <property type="evidence" value="ECO:0007669"/>
    <property type="project" value="TreeGrafter"/>
</dbReference>
<dbReference type="EMBL" id="AM902716">
    <property type="protein sequence ID" value="CAP44543.1"/>
    <property type="molecule type" value="Genomic_DNA"/>
</dbReference>
<keyword evidence="2" id="KW-0378">Hydrolase</keyword>
<dbReference type="PRINTS" id="PR00111">
    <property type="entry name" value="ABHYDROLASE"/>
</dbReference>
<accession>A9IA45</accession>
<dbReference type="Gene3D" id="3.40.50.1820">
    <property type="entry name" value="alpha/beta hydrolase"/>
    <property type="match status" value="1"/>
</dbReference>
<evidence type="ECO:0000259" key="1">
    <source>
        <dbReference type="Pfam" id="PF00561"/>
    </source>
</evidence>
<dbReference type="KEGG" id="bpt:Bpet4195"/>
<dbReference type="SUPFAM" id="SSF53474">
    <property type="entry name" value="alpha/beta-Hydrolases"/>
    <property type="match status" value="1"/>
</dbReference>
<dbReference type="STRING" id="94624.Bpet4195"/>
<protein>
    <submittedName>
        <fullName evidence="2">2-hydroxymuconic semialdehyde hydrolase</fullName>
        <ecNumber evidence="2">3.1.1.-</ecNumber>
    </submittedName>
</protein>
<dbReference type="Proteomes" id="UP000001225">
    <property type="component" value="Chromosome"/>
</dbReference>
<sequence length="259" mass="27059">MSSARINGLWVEDSGGSGEAVLCIHGLGGTSNFWSPILSAFGERRVIRPDLAGAGRSPEAPDGLSIAHHVESLVGVLDALGIEQAHVVAHSMGTIIAQHLAVAHPGRVRSLALFGPLAAPADAAREPTRKRAELARSGPAALQEIADAIVKAATSAETKAERPVALALVRESVMRQPPEGYARNCEALAEAQAAAIEPLKIPVLLVTGDEDGVGTPAGTAALAGRLTDARSYVLQGCGHWTTYEKPFESIRILTDFYTP</sequence>
<dbReference type="Pfam" id="PF00561">
    <property type="entry name" value="Abhydrolase_1"/>
    <property type="match status" value="1"/>
</dbReference>
<dbReference type="EC" id="3.1.1.-" evidence="2"/>
<dbReference type="InterPro" id="IPR000639">
    <property type="entry name" value="Epox_hydrolase-like"/>
</dbReference>
<dbReference type="PANTHER" id="PTHR43798:SF5">
    <property type="entry name" value="MONOACYLGLYCEROL LIPASE ABHD6"/>
    <property type="match status" value="1"/>
</dbReference>
<gene>
    <name evidence="2" type="ordered locus">Bpet4195</name>
</gene>
<proteinExistence type="predicted"/>
<dbReference type="InterPro" id="IPR000073">
    <property type="entry name" value="AB_hydrolase_1"/>
</dbReference>
<reference evidence="2 3" key="1">
    <citation type="journal article" date="2008" name="BMC Genomics">
        <title>The missing link: Bordetella petrii is endowed with both the metabolic versatility of environmental bacteria and virulence traits of pathogenic Bordetellae.</title>
        <authorList>
            <person name="Gross R."/>
            <person name="Guzman C.A."/>
            <person name="Sebaihia M."/>
            <person name="Martins Dos Santos V.A."/>
            <person name="Pieper D.H."/>
            <person name="Koebnik R."/>
            <person name="Lechner M."/>
            <person name="Bartels D."/>
            <person name="Buhrmester J."/>
            <person name="Choudhuri J.V."/>
            <person name="Ebensen T."/>
            <person name="Gaigalat L."/>
            <person name="Herrmann S."/>
            <person name="Khachane A.N."/>
            <person name="Larisch C."/>
            <person name="Link S."/>
            <person name="Linke B."/>
            <person name="Meyer F."/>
            <person name="Mormann S."/>
            <person name="Nakunst D."/>
            <person name="Rueckert C."/>
            <person name="Schneiker-Bekel S."/>
            <person name="Schulze K."/>
            <person name="Vorhoelter F.J."/>
            <person name="Yevsa T."/>
            <person name="Engle J.T."/>
            <person name="Goldman W.E."/>
            <person name="Puehler A."/>
            <person name="Goebel U.B."/>
            <person name="Goesmann A."/>
            <person name="Bloecker H."/>
            <person name="Kaiser O."/>
            <person name="Martinez-Arias R."/>
        </authorList>
    </citation>
    <scope>NUCLEOTIDE SEQUENCE [LARGE SCALE GENOMIC DNA]</scope>
    <source>
        <strain evidence="3">ATCC BAA-461 / DSM 12804 / CCUG 43448 / CIP 107267 / Se-1111R</strain>
    </source>
</reference>
<evidence type="ECO:0000313" key="3">
    <source>
        <dbReference type="Proteomes" id="UP000001225"/>
    </source>
</evidence>
<dbReference type="PRINTS" id="PR00412">
    <property type="entry name" value="EPOXHYDRLASE"/>
</dbReference>
<dbReference type="AlphaFoldDB" id="A9IA45"/>
<dbReference type="GO" id="GO:0046464">
    <property type="term" value="P:acylglycerol catabolic process"/>
    <property type="evidence" value="ECO:0007669"/>
    <property type="project" value="TreeGrafter"/>
</dbReference>
<dbReference type="InterPro" id="IPR050266">
    <property type="entry name" value="AB_hydrolase_sf"/>
</dbReference>
<organism evidence="2 3">
    <name type="scientific">Bordetella petrii (strain ATCC BAA-461 / DSM 12804 / CCUG 43448 / CIP 107267 / Se-1111R)</name>
    <dbReference type="NCBI Taxonomy" id="340100"/>
    <lineage>
        <taxon>Bacteria</taxon>
        <taxon>Pseudomonadati</taxon>
        <taxon>Pseudomonadota</taxon>
        <taxon>Betaproteobacteria</taxon>
        <taxon>Burkholderiales</taxon>
        <taxon>Alcaligenaceae</taxon>
        <taxon>Bordetella</taxon>
    </lineage>
</organism>
<dbReference type="InterPro" id="IPR029058">
    <property type="entry name" value="AB_hydrolase_fold"/>
</dbReference>
<name>A9IA45_BORPD</name>
<dbReference type="PANTHER" id="PTHR43798">
    <property type="entry name" value="MONOACYLGLYCEROL LIPASE"/>
    <property type="match status" value="1"/>
</dbReference>